<protein>
    <submittedName>
        <fullName evidence="1">Unannotated protein</fullName>
    </submittedName>
</protein>
<proteinExistence type="predicted"/>
<evidence type="ECO:0000313" key="1">
    <source>
        <dbReference type="EMBL" id="CAB4622828.1"/>
    </source>
</evidence>
<gene>
    <name evidence="1" type="ORF">UFOPK1909_00679</name>
</gene>
<dbReference type="AlphaFoldDB" id="A0A6J6IGG7"/>
<reference evidence="1" key="1">
    <citation type="submission" date="2020-05" db="EMBL/GenBank/DDBJ databases">
        <authorList>
            <person name="Chiriac C."/>
            <person name="Salcher M."/>
            <person name="Ghai R."/>
            <person name="Kavagutti S V."/>
        </authorList>
    </citation>
    <scope>NUCLEOTIDE SEQUENCE</scope>
</reference>
<sequence length="42" mass="4663">MKATMLASQLEILEMLADDEPGKVYEISLAADEIVRRVLADN</sequence>
<organism evidence="1">
    <name type="scientific">freshwater metagenome</name>
    <dbReference type="NCBI Taxonomy" id="449393"/>
    <lineage>
        <taxon>unclassified sequences</taxon>
        <taxon>metagenomes</taxon>
        <taxon>ecological metagenomes</taxon>
    </lineage>
</organism>
<accession>A0A6J6IGG7</accession>
<dbReference type="EMBL" id="CAEZVD010000066">
    <property type="protein sequence ID" value="CAB4622828.1"/>
    <property type="molecule type" value="Genomic_DNA"/>
</dbReference>
<name>A0A6J6IGG7_9ZZZZ</name>